<name>A0A1V2ZZY3_9GAMM</name>
<dbReference type="AlphaFoldDB" id="A0A1V2ZZY3"/>
<dbReference type="Proteomes" id="UP000189177">
    <property type="component" value="Unassembled WGS sequence"/>
</dbReference>
<dbReference type="STRING" id="252474.B1A74_05005"/>
<keyword evidence="2" id="KW-1185">Reference proteome</keyword>
<protein>
    <submittedName>
        <fullName evidence="1">Uncharacterized protein</fullName>
    </submittedName>
</protein>
<organism evidence="1 2">
    <name type="scientific">Thioalkalivibrio halophilus</name>
    <dbReference type="NCBI Taxonomy" id="252474"/>
    <lineage>
        <taxon>Bacteria</taxon>
        <taxon>Pseudomonadati</taxon>
        <taxon>Pseudomonadota</taxon>
        <taxon>Gammaproteobacteria</taxon>
        <taxon>Chromatiales</taxon>
        <taxon>Ectothiorhodospiraceae</taxon>
        <taxon>Thioalkalivibrio</taxon>
    </lineage>
</organism>
<evidence type="ECO:0000313" key="2">
    <source>
        <dbReference type="Proteomes" id="UP000189177"/>
    </source>
</evidence>
<dbReference type="OrthoDB" id="7170694at2"/>
<dbReference type="EMBL" id="MUZR01000013">
    <property type="protein sequence ID" value="OOC10635.1"/>
    <property type="molecule type" value="Genomic_DNA"/>
</dbReference>
<sequence>MLARLFQPDPVLDVDTREWIRAVFAWVDRQPAADRPFDPPTLVQPIREHFPGEADSPHGMAEQVFASVRRHAGLEQRAARLAEPGGLAPQPVTALGAASTGGERIFHYDPQLIGNRQALVGTFAQELAAWWVEGIREPAPAAEGNADAIAELVATRMGFGIFLANTAFRVRVNGCGACKGPSADRDADLGRDELAWALALFCRDHGIAPARARAHLESPLRTTFRKAWRYTGSREGREERPAATA</sequence>
<proteinExistence type="predicted"/>
<dbReference type="RefSeq" id="WP_018945591.1">
    <property type="nucleotide sequence ID" value="NZ_MUZR01000013.1"/>
</dbReference>
<evidence type="ECO:0000313" key="1">
    <source>
        <dbReference type="EMBL" id="OOC10635.1"/>
    </source>
</evidence>
<reference evidence="1 2" key="1">
    <citation type="submission" date="2017-02" db="EMBL/GenBank/DDBJ databases">
        <title>Genomic diversity within the haloalkaliphilic genus Thioalkalivibrio.</title>
        <authorList>
            <person name="Ahn A.-C."/>
            <person name="Meier-Kolthoff J."/>
            <person name="Overmars L."/>
            <person name="Richter M."/>
            <person name="Woyke T."/>
            <person name="Sorokin D.Y."/>
            <person name="Muyzer G."/>
        </authorList>
    </citation>
    <scope>NUCLEOTIDE SEQUENCE [LARGE SCALE GENOMIC DNA]</scope>
    <source>
        <strain evidence="1 2">HL17</strain>
    </source>
</reference>
<gene>
    <name evidence="1" type="ORF">B1A74_05005</name>
</gene>
<accession>A0A1V2ZZY3</accession>
<comment type="caution">
    <text evidence="1">The sequence shown here is derived from an EMBL/GenBank/DDBJ whole genome shotgun (WGS) entry which is preliminary data.</text>
</comment>